<dbReference type="EMBL" id="JBHMEY010000018">
    <property type="protein sequence ID" value="MFB9096398.1"/>
    <property type="molecule type" value="Genomic_DNA"/>
</dbReference>
<protein>
    <submittedName>
        <fullName evidence="2">DUF4345 domain-containing protein</fullName>
    </submittedName>
</protein>
<feature type="transmembrane region" description="Helical" evidence="1">
    <location>
        <begin position="52"/>
        <end position="71"/>
    </location>
</feature>
<dbReference type="Proteomes" id="UP001589607">
    <property type="component" value="Unassembled WGS sequence"/>
</dbReference>
<dbReference type="RefSeq" id="WP_236455509.1">
    <property type="nucleotide sequence ID" value="NZ_CBCSGE010000002.1"/>
</dbReference>
<feature type="transmembrane region" description="Helical" evidence="1">
    <location>
        <begin position="9"/>
        <end position="32"/>
    </location>
</feature>
<sequence>MTKNIFTKVLLIISGIIGIWVGYSLLFSTVAFEATAGINLGKDINLLSELRAPSGLLLVGGVLIILGAFYSKLRFTSILLSCLIYLSYGFSRLVSIIFDGFPSESLQIALIAEFLVGLTSLFVLIRFNSKQIKPV</sequence>
<keyword evidence="1" id="KW-1133">Transmembrane helix</keyword>
<keyword evidence="3" id="KW-1185">Reference proteome</keyword>
<feature type="transmembrane region" description="Helical" evidence="1">
    <location>
        <begin position="104"/>
        <end position="125"/>
    </location>
</feature>
<evidence type="ECO:0000256" key="1">
    <source>
        <dbReference type="SAM" id="Phobius"/>
    </source>
</evidence>
<evidence type="ECO:0000313" key="3">
    <source>
        <dbReference type="Proteomes" id="UP001589607"/>
    </source>
</evidence>
<dbReference type="Pfam" id="PF14248">
    <property type="entry name" value="DUF4345"/>
    <property type="match status" value="1"/>
</dbReference>
<accession>A0ABV5GM02</accession>
<organism evidence="2 3">
    <name type="scientific">Flavobacterium jumunjinense</name>
    <dbReference type="NCBI Taxonomy" id="998845"/>
    <lineage>
        <taxon>Bacteria</taxon>
        <taxon>Pseudomonadati</taxon>
        <taxon>Bacteroidota</taxon>
        <taxon>Flavobacteriia</taxon>
        <taxon>Flavobacteriales</taxon>
        <taxon>Flavobacteriaceae</taxon>
        <taxon>Flavobacterium</taxon>
    </lineage>
</organism>
<comment type="caution">
    <text evidence="2">The sequence shown here is derived from an EMBL/GenBank/DDBJ whole genome shotgun (WGS) entry which is preliminary data.</text>
</comment>
<name>A0ABV5GM02_9FLAO</name>
<evidence type="ECO:0000313" key="2">
    <source>
        <dbReference type="EMBL" id="MFB9096398.1"/>
    </source>
</evidence>
<keyword evidence="1" id="KW-0472">Membrane</keyword>
<feature type="transmembrane region" description="Helical" evidence="1">
    <location>
        <begin position="78"/>
        <end position="98"/>
    </location>
</feature>
<reference evidence="2 3" key="1">
    <citation type="submission" date="2024-09" db="EMBL/GenBank/DDBJ databases">
        <authorList>
            <person name="Sun Q."/>
            <person name="Mori K."/>
        </authorList>
    </citation>
    <scope>NUCLEOTIDE SEQUENCE [LARGE SCALE GENOMIC DNA]</scope>
    <source>
        <strain evidence="2 3">CECT 7955</strain>
    </source>
</reference>
<proteinExistence type="predicted"/>
<keyword evidence="1" id="KW-0812">Transmembrane</keyword>
<gene>
    <name evidence="2" type="ORF">ACFFVF_07735</name>
</gene>
<dbReference type="InterPro" id="IPR025597">
    <property type="entry name" value="DUF4345"/>
</dbReference>